<feature type="non-terminal residue" evidence="2">
    <location>
        <position position="88"/>
    </location>
</feature>
<feature type="region of interest" description="Disordered" evidence="1">
    <location>
        <begin position="1"/>
        <end position="69"/>
    </location>
</feature>
<dbReference type="AlphaFoldDB" id="A0A8S2U7F9"/>
<dbReference type="Proteomes" id="UP000681720">
    <property type="component" value="Unassembled WGS sequence"/>
</dbReference>
<evidence type="ECO:0000256" key="1">
    <source>
        <dbReference type="SAM" id="MobiDB-lite"/>
    </source>
</evidence>
<feature type="compositionally biased region" description="Low complexity" evidence="1">
    <location>
        <begin position="36"/>
        <end position="50"/>
    </location>
</feature>
<reference evidence="2" key="1">
    <citation type="submission" date="2021-02" db="EMBL/GenBank/DDBJ databases">
        <authorList>
            <person name="Nowell W R."/>
        </authorList>
    </citation>
    <scope>NUCLEOTIDE SEQUENCE</scope>
</reference>
<protein>
    <submittedName>
        <fullName evidence="2">Uncharacterized protein</fullName>
    </submittedName>
</protein>
<feature type="non-terminal residue" evidence="2">
    <location>
        <position position="1"/>
    </location>
</feature>
<organism evidence="2 4">
    <name type="scientific">Rotaria magnacalcarata</name>
    <dbReference type="NCBI Taxonomy" id="392030"/>
    <lineage>
        <taxon>Eukaryota</taxon>
        <taxon>Metazoa</taxon>
        <taxon>Spiralia</taxon>
        <taxon>Gnathifera</taxon>
        <taxon>Rotifera</taxon>
        <taxon>Eurotatoria</taxon>
        <taxon>Bdelloidea</taxon>
        <taxon>Philodinida</taxon>
        <taxon>Philodinidae</taxon>
        <taxon>Rotaria</taxon>
    </lineage>
</organism>
<dbReference type="Proteomes" id="UP000681967">
    <property type="component" value="Unassembled WGS sequence"/>
</dbReference>
<evidence type="ECO:0000313" key="3">
    <source>
        <dbReference type="EMBL" id="CAF4455361.1"/>
    </source>
</evidence>
<dbReference type="EMBL" id="CAJOBJ010069849">
    <property type="protein sequence ID" value="CAF4455361.1"/>
    <property type="molecule type" value="Genomic_DNA"/>
</dbReference>
<sequence>IKRERSNSAGATSISSSSDEITTSINKSSKLPPPQEQQQQQQQQPTQPTQATANDEPIKPDPLAMFNSNLTPQQLYWFLQGNPNPNNT</sequence>
<gene>
    <name evidence="2" type="ORF">BYL167_LOCUS28625</name>
    <name evidence="3" type="ORF">GIL414_LOCUS32618</name>
</gene>
<proteinExistence type="predicted"/>
<comment type="caution">
    <text evidence="2">The sequence shown here is derived from an EMBL/GenBank/DDBJ whole genome shotgun (WGS) entry which is preliminary data.</text>
</comment>
<evidence type="ECO:0000313" key="4">
    <source>
        <dbReference type="Proteomes" id="UP000681967"/>
    </source>
</evidence>
<feature type="compositionally biased region" description="Low complexity" evidence="1">
    <location>
        <begin position="7"/>
        <end position="25"/>
    </location>
</feature>
<evidence type="ECO:0000313" key="2">
    <source>
        <dbReference type="EMBL" id="CAF4329512.1"/>
    </source>
</evidence>
<dbReference type="EMBL" id="CAJOBH010041165">
    <property type="protein sequence ID" value="CAF4329512.1"/>
    <property type="molecule type" value="Genomic_DNA"/>
</dbReference>
<name>A0A8S2U7F9_9BILA</name>
<accession>A0A8S2U7F9</accession>